<sequence length="218" mass="23288">MNINLVKIIRPELVPLQDVDEECNDPDIGDDHFNISSFSDAEFFPDDLNVRVRKPVPNDVIFELYTRHDHQQAAMNVLLLRWAALCDGLYAAAVDNVQFVGGELAALLAFIEAEAGLDRNKTHVIGYSLGAHVAGAAGAAFPGIGRITGLDPAGPMFISRGPSGRLDPSDAVFVDVIHTDAGSLLGGHFGYLGSLGHVDFFPNGGSVRPLLNSSLRLG</sequence>
<dbReference type="OMA" id="CSHYRAN"/>
<dbReference type="GeneID" id="125177605"/>
<evidence type="ECO:0000256" key="1">
    <source>
        <dbReference type="ARBA" id="ARBA00004613"/>
    </source>
</evidence>
<evidence type="ECO:0000256" key="4">
    <source>
        <dbReference type="RuleBase" id="RU004262"/>
    </source>
</evidence>
<dbReference type="SUPFAM" id="SSF53474">
    <property type="entry name" value="alpha/beta-Hydrolases"/>
    <property type="match status" value="1"/>
</dbReference>
<proteinExistence type="inferred from homology"/>
<gene>
    <name evidence="7" type="primary">LOC125177605</name>
</gene>
<evidence type="ECO:0000313" key="7">
    <source>
        <dbReference type="RefSeq" id="XP_047735587.1"/>
    </source>
</evidence>
<evidence type="ECO:0000259" key="5">
    <source>
        <dbReference type="Pfam" id="PF00151"/>
    </source>
</evidence>
<evidence type="ECO:0000256" key="3">
    <source>
        <dbReference type="ARBA" id="ARBA00022525"/>
    </source>
</evidence>
<dbReference type="KEGG" id="hazt:125177605"/>
<dbReference type="InterPro" id="IPR029058">
    <property type="entry name" value="AB_hydrolase_fold"/>
</dbReference>
<dbReference type="GO" id="GO:0016042">
    <property type="term" value="P:lipid catabolic process"/>
    <property type="evidence" value="ECO:0007669"/>
    <property type="project" value="TreeGrafter"/>
</dbReference>
<dbReference type="GO" id="GO:0005615">
    <property type="term" value="C:extracellular space"/>
    <property type="evidence" value="ECO:0007669"/>
    <property type="project" value="TreeGrafter"/>
</dbReference>
<comment type="similarity">
    <text evidence="2 4">Belongs to the AB hydrolase superfamily. Lipase family.</text>
</comment>
<organism evidence="6 7">
    <name type="scientific">Hyalella azteca</name>
    <name type="common">Amphipod</name>
    <dbReference type="NCBI Taxonomy" id="294128"/>
    <lineage>
        <taxon>Eukaryota</taxon>
        <taxon>Metazoa</taxon>
        <taxon>Ecdysozoa</taxon>
        <taxon>Arthropoda</taxon>
        <taxon>Crustacea</taxon>
        <taxon>Multicrustacea</taxon>
        <taxon>Malacostraca</taxon>
        <taxon>Eumalacostraca</taxon>
        <taxon>Peracarida</taxon>
        <taxon>Amphipoda</taxon>
        <taxon>Senticaudata</taxon>
        <taxon>Talitrida</taxon>
        <taxon>Talitroidea</taxon>
        <taxon>Hyalellidae</taxon>
        <taxon>Hyalella</taxon>
    </lineage>
</organism>
<dbReference type="Pfam" id="PF00151">
    <property type="entry name" value="Lipase"/>
    <property type="match status" value="1"/>
</dbReference>
<keyword evidence="6" id="KW-1185">Reference proteome</keyword>
<keyword evidence="3" id="KW-0964">Secreted</keyword>
<dbReference type="Gene3D" id="3.40.50.1820">
    <property type="entry name" value="alpha/beta hydrolase"/>
    <property type="match status" value="1"/>
</dbReference>
<reference evidence="7" key="1">
    <citation type="submission" date="2025-08" db="UniProtKB">
        <authorList>
            <consortium name="RefSeq"/>
        </authorList>
    </citation>
    <scope>IDENTIFICATION</scope>
    <source>
        <tissue evidence="7">Whole organism</tissue>
    </source>
</reference>
<dbReference type="GO" id="GO:0016298">
    <property type="term" value="F:lipase activity"/>
    <property type="evidence" value="ECO:0007669"/>
    <property type="project" value="InterPro"/>
</dbReference>
<accession>A0A979FFS6</accession>
<evidence type="ECO:0000256" key="2">
    <source>
        <dbReference type="ARBA" id="ARBA00010701"/>
    </source>
</evidence>
<dbReference type="AlphaFoldDB" id="A0A979FFS6"/>
<name>A0A979FFS6_HYAAZ</name>
<dbReference type="InterPro" id="IPR013818">
    <property type="entry name" value="Lipase"/>
</dbReference>
<dbReference type="OrthoDB" id="199913at2759"/>
<dbReference type="PANTHER" id="PTHR11610">
    <property type="entry name" value="LIPASE"/>
    <property type="match status" value="1"/>
</dbReference>
<comment type="subcellular location">
    <subcellularLocation>
        <location evidence="1">Secreted</location>
    </subcellularLocation>
</comment>
<dbReference type="InterPro" id="IPR000734">
    <property type="entry name" value="TAG_lipase"/>
</dbReference>
<dbReference type="Proteomes" id="UP000694843">
    <property type="component" value="Unplaced"/>
</dbReference>
<feature type="domain" description="Lipase" evidence="5">
    <location>
        <begin position="70"/>
        <end position="209"/>
    </location>
</feature>
<dbReference type="PRINTS" id="PR00821">
    <property type="entry name" value="TAGLIPASE"/>
</dbReference>
<dbReference type="RefSeq" id="XP_047735587.1">
    <property type="nucleotide sequence ID" value="XM_047879631.1"/>
</dbReference>
<protein>
    <submittedName>
        <fullName evidence="7">Endothelial lipase</fullName>
    </submittedName>
</protein>
<evidence type="ECO:0000313" key="6">
    <source>
        <dbReference type="Proteomes" id="UP000694843"/>
    </source>
</evidence>